<feature type="transmembrane region" description="Helical" evidence="6">
    <location>
        <begin position="338"/>
        <end position="361"/>
    </location>
</feature>
<feature type="transmembrane region" description="Helical" evidence="6">
    <location>
        <begin position="506"/>
        <end position="528"/>
    </location>
</feature>
<feature type="transmembrane region" description="Helical" evidence="6">
    <location>
        <begin position="210"/>
        <end position="229"/>
    </location>
</feature>
<feature type="transmembrane region" description="Helical" evidence="6">
    <location>
        <begin position="299"/>
        <end position="317"/>
    </location>
</feature>
<sequence>MDHDSVLPLHSPSNSLEYPPISLMTPDRPASPVEAPKARGIAQLTVHIPSAFKGNVLSTNANEQHPPPRWNSSEFWLYYLVAFFAIPTMIWIPVSLSQSSHRNYPFYASRLSSGWLFGRFIDNSDVQYRSFRDNVPLLVNAALGYLLIKYIAKRLTRASPSSLHLIPLEVALSLGMILALHGSSAVKLLAILTVNFVLARKFRGSRLGPTFTWIFNGAVLFSVEIFHGYRFGSILPGLAALDSFSGVYPRWHIIFNITMLRLISFNMDHYWFCRQSDVLSEKQRVSVSHREEDYSVVNYLAYVLYPPLYIAGPIITFNDFMWQHKRPLKIGTRFKIMYLIRFIFCFLTMEFILHFMYMVAIKDRKAWVGDSPAEIAMIGFWNLIIVWLKLLIPWRFFRLWALLDGIDPPENMVRCMANNYSAFGFWRSWHRSYNLWIIRYIYIPLGGAKNVLMNTLLVFSFVALWHDLTFRLLAWGWLISLFVVPELIATYILPPKKYGQYWWFRHVCAVGGVLNILMMMAANLVGFVVGTDGVKFFFSQLFGTWEGIRFMVLCSFCLFVGVQFMFEYRKEELRQGIVRRC</sequence>
<dbReference type="InParanoid" id="A0A409VU71"/>
<keyword evidence="4 6" id="KW-1133">Transmembrane helix</keyword>
<keyword evidence="5 6" id="KW-0472">Membrane</keyword>
<evidence type="ECO:0000256" key="4">
    <source>
        <dbReference type="ARBA" id="ARBA00022989"/>
    </source>
</evidence>
<dbReference type="GO" id="GO:0005783">
    <property type="term" value="C:endoplasmic reticulum"/>
    <property type="evidence" value="ECO:0007669"/>
    <property type="project" value="TreeGrafter"/>
</dbReference>
<feature type="transmembrane region" description="Helical" evidence="6">
    <location>
        <begin position="373"/>
        <end position="392"/>
    </location>
</feature>
<reference evidence="7 8" key="1">
    <citation type="journal article" date="2018" name="Evol. Lett.">
        <title>Horizontal gene cluster transfer increased hallucinogenic mushroom diversity.</title>
        <authorList>
            <person name="Reynolds H.T."/>
            <person name="Vijayakumar V."/>
            <person name="Gluck-Thaler E."/>
            <person name="Korotkin H.B."/>
            <person name="Matheny P.B."/>
            <person name="Slot J.C."/>
        </authorList>
    </citation>
    <scope>NUCLEOTIDE SEQUENCE [LARGE SCALE GENOMIC DNA]</scope>
    <source>
        <strain evidence="7 8">SRW20</strain>
    </source>
</reference>
<feature type="transmembrane region" description="Helical" evidence="6">
    <location>
        <begin position="440"/>
        <end position="466"/>
    </location>
</feature>
<proteinExistence type="inferred from homology"/>
<comment type="similarity">
    <text evidence="2">Belongs to the membrane-bound acyltransferase family.</text>
</comment>
<name>A0A409VU71_9AGAR</name>
<protein>
    <recommendedName>
        <fullName evidence="9">Glycerol transporter</fullName>
    </recommendedName>
</protein>
<dbReference type="FunCoup" id="A0A409VU71">
    <property type="interactions" value="113"/>
</dbReference>
<feature type="transmembrane region" description="Helical" evidence="6">
    <location>
        <begin position="548"/>
        <end position="566"/>
    </location>
</feature>
<evidence type="ECO:0000313" key="8">
    <source>
        <dbReference type="Proteomes" id="UP000284706"/>
    </source>
</evidence>
<dbReference type="Pfam" id="PF03062">
    <property type="entry name" value="MBOAT"/>
    <property type="match status" value="1"/>
</dbReference>
<dbReference type="GO" id="GO:0016020">
    <property type="term" value="C:membrane"/>
    <property type="evidence" value="ECO:0007669"/>
    <property type="project" value="UniProtKB-SubCell"/>
</dbReference>
<feature type="transmembrane region" description="Helical" evidence="6">
    <location>
        <begin position="76"/>
        <end position="96"/>
    </location>
</feature>
<feature type="transmembrane region" description="Helical" evidence="6">
    <location>
        <begin position="135"/>
        <end position="152"/>
    </location>
</feature>
<dbReference type="Proteomes" id="UP000284706">
    <property type="component" value="Unassembled WGS sequence"/>
</dbReference>
<evidence type="ECO:0000313" key="7">
    <source>
        <dbReference type="EMBL" id="PPQ69756.1"/>
    </source>
</evidence>
<dbReference type="GO" id="GO:0006506">
    <property type="term" value="P:GPI anchor biosynthetic process"/>
    <property type="evidence" value="ECO:0007669"/>
    <property type="project" value="TreeGrafter"/>
</dbReference>
<keyword evidence="8" id="KW-1185">Reference proteome</keyword>
<evidence type="ECO:0000256" key="5">
    <source>
        <dbReference type="ARBA" id="ARBA00023136"/>
    </source>
</evidence>
<feature type="transmembrane region" description="Helical" evidence="6">
    <location>
        <begin position="472"/>
        <end position="494"/>
    </location>
</feature>
<dbReference type="InterPro" id="IPR004299">
    <property type="entry name" value="MBOAT_fam"/>
</dbReference>
<evidence type="ECO:0000256" key="3">
    <source>
        <dbReference type="ARBA" id="ARBA00022692"/>
    </source>
</evidence>
<comment type="subcellular location">
    <subcellularLocation>
        <location evidence="1">Membrane</location>
        <topology evidence="1">Multi-pass membrane protein</topology>
    </subcellularLocation>
</comment>
<dbReference type="PANTHER" id="PTHR13285">
    <property type="entry name" value="ACYLTRANSFERASE"/>
    <property type="match status" value="1"/>
</dbReference>
<dbReference type="PANTHER" id="PTHR13285:SF18">
    <property type="entry name" value="PROTEIN-CYSTEINE N-PALMITOYLTRANSFERASE RASP"/>
    <property type="match status" value="1"/>
</dbReference>
<dbReference type="STRING" id="231916.A0A409VU71"/>
<feature type="transmembrane region" description="Helical" evidence="6">
    <location>
        <begin position="172"/>
        <end position="198"/>
    </location>
</feature>
<evidence type="ECO:0000256" key="6">
    <source>
        <dbReference type="SAM" id="Phobius"/>
    </source>
</evidence>
<organism evidence="7 8">
    <name type="scientific">Gymnopilus dilepis</name>
    <dbReference type="NCBI Taxonomy" id="231916"/>
    <lineage>
        <taxon>Eukaryota</taxon>
        <taxon>Fungi</taxon>
        <taxon>Dikarya</taxon>
        <taxon>Basidiomycota</taxon>
        <taxon>Agaricomycotina</taxon>
        <taxon>Agaricomycetes</taxon>
        <taxon>Agaricomycetidae</taxon>
        <taxon>Agaricales</taxon>
        <taxon>Agaricineae</taxon>
        <taxon>Hymenogastraceae</taxon>
        <taxon>Gymnopilus</taxon>
    </lineage>
</organism>
<keyword evidence="3 6" id="KW-0812">Transmembrane</keyword>
<accession>A0A409VU71</accession>
<dbReference type="GO" id="GO:0008374">
    <property type="term" value="F:O-acyltransferase activity"/>
    <property type="evidence" value="ECO:0007669"/>
    <property type="project" value="TreeGrafter"/>
</dbReference>
<dbReference type="OrthoDB" id="420606at2759"/>
<evidence type="ECO:0008006" key="9">
    <source>
        <dbReference type="Google" id="ProtNLM"/>
    </source>
</evidence>
<gene>
    <name evidence="7" type="ORF">CVT26_014031</name>
</gene>
<comment type="caution">
    <text evidence="7">The sequence shown here is derived from an EMBL/GenBank/DDBJ whole genome shotgun (WGS) entry which is preliminary data.</text>
</comment>
<dbReference type="InterPro" id="IPR051085">
    <property type="entry name" value="MB_O-acyltransferase"/>
</dbReference>
<evidence type="ECO:0000256" key="2">
    <source>
        <dbReference type="ARBA" id="ARBA00010323"/>
    </source>
</evidence>
<evidence type="ECO:0000256" key="1">
    <source>
        <dbReference type="ARBA" id="ARBA00004141"/>
    </source>
</evidence>
<dbReference type="AlphaFoldDB" id="A0A409VU71"/>
<dbReference type="EMBL" id="NHYE01005563">
    <property type="protein sequence ID" value="PPQ69756.1"/>
    <property type="molecule type" value="Genomic_DNA"/>
</dbReference>